<reference evidence="1" key="1">
    <citation type="submission" date="2014-02" db="EMBL/GenBank/DDBJ databases">
        <title>The Genome Sequence of Trichophyton rubrum (morphotype fischeri) CBS 288.86.</title>
        <authorList>
            <consortium name="The Broad Institute Genomics Platform"/>
            <person name="Cuomo C.A."/>
            <person name="White T.C."/>
            <person name="Graser Y."/>
            <person name="Martinez-Rossi N."/>
            <person name="Heitman J."/>
            <person name="Young S.K."/>
            <person name="Zeng Q."/>
            <person name="Gargeya S."/>
            <person name="Abouelleil A."/>
            <person name="Alvarado L."/>
            <person name="Chapman S.B."/>
            <person name="Gainer-Dewar J."/>
            <person name="Goldberg J."/>
            <person name="Griggs A."/>
            <person name="Gujja S."/>
            <person name="Hansen M."/>
            <person name="Howarth C."/>
            <person name="Imamovic A."/>
            <person name="Larimer J."/>
            <person name="Martinez D."/>
            <person name="Murphy C."/>
            <person name="Pearson M.D."/>
            <person name="Persinoti G."/>
            <person name="Poon T."/>
            <person name="Priest M."/>
            <person name="Roberts A.D."/>
            <person name="Saif S."/>
            <person name="Shea T.D."/>
            <person name="Sykes S.N."/>
            <person name="Wortman J."/>
            <person name="Nusbaum C."/>
            <person name="Birren B."/>
        </authorList>
    </citation>
    <scope>NUCLEOTIDE SEQUENCE [LARGE SCALE GENOMIC DNA]</scope>
    <source>
        <strain evidence="1">CBS 288.86</strain>
    </source>
</reference>
<proteinExistence type="predicted"/>
<dbReference type="Proteomes" id="UP000023758">
    <property type="component" value="Unassembled WGS sequence"/>
</dbReference>
<dbReference type="EMBL" id="KK207943">
    <property type="protein sequence ID" value="EZF47513.1"/>
    <property type="molecule type" value="Genomic_DNA"/>
</dbReference>
<evidence type="ECO:0000313" key="1">
    <source>
        <dbReference type="EMBL" id="EZF47513.1"/>
    </source>
</evidence>
<sequence length="183" mass="20891">MSREQSDCLKSRESKRNLKILQQPRIRQRNNGACASMYGEGSVVYTLYHTPIVHLRAFGRFYGVTLGEGAISSSGSNDLCRRHKTCAKHKLCIISSQTPPSYICEFGIGQIQEPRGWSWKKGAIQQSIIYYIQESRHYTTCSPKKRRISANSNSQQTAAVEKLNAVKKNITWKESPERRIRHT</sequence>
<dbReference type="AlphaFoldDB" id="A0A022VP21"/>
<dbReference type="HOGENOM" id="CLU_1476166_0_0_1"/>
<gene>
    <name evidence="1" type="ORF">H103_08669</name>
</gene>
<organism evidence="1">
    <name type="scientific">Trichophyton rubrum CBS 288.86</name>
    <dbReference type="NCBI Taxonomy" id="1215330"/>
    <lineage>
        <taxon>Eukaryota</taxon>
        <taxon>Fungi</taxon>
        <taxon>Dikarya</taxon>
        <taxon>Ascomycota</taxon>
        <taxon>Pezizomycotina</taxon>
        <taxon>Eurotiomycetes</taxon>
        <taxon>Eurotiomycetidae</taxon>
        <taxon>Onygenales</taxon>
        <taxon>Arthrodermataceae</taxon>
        <taxon>Trichophyton</taxon>
    </lineage>
</organism>
<protein>
    <submittedName>
        <fullName evidence="1">Uncharacterized protein</fullName>
    </submittedName>
</protein>
<accession>A0A022VP21</accession>
<name>A0A022VP21_TRIRU</name>